<comment type="cofactor">
    <cofactor evidence="1">
        <name>NAD(+)</name>
        <dbReference type="ChEBI" id="CHEBI:57540"/>
    </cofactor>
</comment>
<name>A0A5B8V825_9BACT</name>
<keyword evidence="8 13" id="KW-0456">Lyase</keyword>
<accession>A0A5B8V825</accession>
<dbReference type="EC" id="4.2.3.4" evidence="10"/>
<organism evidence="13 14">
    <name type="scientific">Panacibacter ginsenosidivorans</name>
    <dbReference type="NCBI Taxonomy" id="1813871"/>
    <lineage>
        <taxon>Bacteria</taxon>
        <taxon>Pseudomonadati</taxon>
        <taxon>Bacteroidota</taxon>
        <taxon>Chitinophagia</taxon>
        <taxon>Chitinophagales</taxon>
        <taxon>Chitinophagaceae</taxon>
        <taxon>Panacibacter</taxon>
    </lineage>
</organism>
<evidence type="ECO:0000259" key="12">
    <source>
        <dbReference type="Pfam" id="PF24621"/>
    </source>
</evidence>
<evidence type="ECO:0000313" key="13">
    <source>
        <dbReference type="EMBL" id="QEC67053.1"/>
    </source>
</evidence>
<dbReference type="PANTHER" id="PTHR43622:SF1">
    <property type="entry name" value="3-DEHYDROQUINATE SYNTHASE"/>
    <property type="match status" value="1"/>
</dbReference>
<dbReference type="InterPro" id="IPR050071">
    <property type="entry name" value="Dehydroquinate_synthase"/>
</dbReference>
<evidence type="ECO:0000256" key="3">
    <source>
        <dbReference type="ARBA" id="ARBA00003485"/>
    </source>
</evidence>
<dbReference type="Gene3D" id="3.40.50.1970">
    <property type="match status" value="1"/>
</dbReference>
<dbReference type="InterPro" id="IPR056179">
    <property type="entry name" value="DHQS_C"/>
</dbReference>
<dbReference type="RefSeq" id="WP_147188853.1">
    <property type="nucleotide sequence ID" value="NZ_CP042435.1"/>
</dbReference>
<dbReference type="GO" id="GO:0005737">
    <property type="term" value="C:cytoplasm"/>
    <property type="evidence" value="ECO:0007669"/>
    <property type="project" value="InterPro"/>
</dbReference>
<dbReference type="PIRSF" id="PIRSF001455">
    <property type="entry name" value="DHQ_synth"/>
    <property type="match status" value="1"/>
</dbReference>
<evidence type="ECO:0000256" key="10">
    <source>
        <dbReference type="NCBIfam" id="TIGR01357"/>
    </source>
</evidence>
<evidence type="ECO:0000256" key="1">
    <source>
        <dbReference type="ARBA" id="ARBA00001911"/>
    </source>
</evidence>
<feature type="domain" description="3-dehydroquinate synthase N-terminal" evidence="11">
    <location>
        <begin position="55"/>
        <end position="167"/>
    </location>
</feature>
<dbReference type="SUPFAM" id="SSF56796">
    <property type="entry name" value="Dehydroquinate synthase-like"/>
    <property type="match status" value="1"/>
</dbReference>
<evidence type="ECO:0000256" key="9">
    <source>
        <dbReference type="ARBA" id="ARBA00023285"/>
    </source>
</evidence>
<evidence type="ECO:0000313" key="14">
    <source>
        <dbReference type="Proteomes" id="UP000321533"/>
    </source>
</evidence>
<evidence type="ECO:0000256" key="4">
    <source>
        <dbReference type="ARBA" id="ARBA00022723"/>
    </source>
</evidence>
<comment type="cofactor">
    <cofactor evidence="2">
        <name>Co(2+)</name>
        <dbReference type="ChEBI" id="CHEBI:48828"/>
    </cofactor>
</comment>
<dbReference type="InterPro" id="IPR016037">
    <property type="entry name" value="DHQ_synth_AroB"/>
</dbReference>
<dbReference type="Proteomes" id="UP000321533">
    <property type="component" value="Chromosome"/>
</dbReference>
<evidence type="ECO:0000256" key="7">
    <source>
        <dbReference type="ARBA" id="ARBA00023027"/>
    </source>
</evidence>
<keyword evidence="7" id="KW-0520">NAD</keyword>
<reference evidence="13 14" key="1">
    <citation type="journal article" date="2016" name="Int. J. Syst. Evol. Microbiol.">
        <title>Panacibacter ginsenosidivorans gen. nov., sp. nov., with ginsenoside converting activity isolated from soil of a ginseng field.</title>
        <authorList>
            <person name="Siddiqi M.Z."/>
            <person name="Muhammad Shafi S."/>
            <person name="Choi K.D."/>
            <person name="Im W.T."/>
        </authorList>
    </citation>
    <scope>NUCLEOTIDE SEQUENCE [LARGE SCALE GENOMIC DNA]</scope>
    <source>
        <strain evidence="13 14">Gsoil1550</strain>
    </source>
</reference>
<dbReference type="PANTHER" id="PTHR43622">
    <property type="entry name" value="3-DEHYDROQUINATE SYNTHASE"/>
    <property type="match status" value="1"/>
</dbReference>
<dbReference type="GO" id="GO:0003856">
    <property type="term" value="F:3-dehydroquinate synthase activity"/>
    <property type="evidence" value="ECO:0007669"/>
    <property type="project" value="UniProtKB-UniRule"/>
</dbReference>
<keyword evidence="6" id="KW-0862">Zinc</keyword>
<keyword evidence="4" id="KW-0479">Metal-binding</keyword>
<feature type="domain" description="3-dehydroquinate synthase C-terminal" evidence="12">
    <location>
        <begin position="169"/>
        <end position="306"/>
    </location>
</feature>
<keyword evidence="14" id="KW-1185">Reference proteome</keyword>
<evidence type="ECO:0000256" key="6">
    <source>
        <dbReference type="ARBA" id="ARBA00022833"/>
    </source>
</evidence>
<comment type="function">
    <text evidence="3">Catalyzes the conversion of 3-deoxy-D-arabino-heptulosonate 7-phosphate (DAHP) to dehydroquinate (DHQ).</text>
</comment>
<dbReference type="InterPro" id="IPR030963">
    <property type="entry name" value="DHQ_synth_fam"/>
</dbReference>
<dbReference type="KEGG" id="pgin:FRZ67_07030"/>
<sequence>MTKKNIAFSTATTSFYFDASFDHLEKLVSRDNTFIITDENIFSKNQRKFRGWSTIVVKPGEEHKTQHSVDNIIGQLVQAGANRKSCIVGVGGGIITDMAGYVAGIYMRGVQFGFVPTSILAMVDASIGGKNGVDVGVYKNMVGLIRQPSFLLYDYSLLKSLPKEEWVNGFAEIIKHACIKDAAMFKLLEQHKLTDFQKDKVLLNKLIQRNALLKSKVVQQDEFEQGDRKLLNFGHTLGHAIENTYKLPHGHAVTIGMVIAAYISRDMLGLKDADKIAFLIIKYGLTAFFRFNADKALEMMKSDKKATKKDIQYVLLEKIGKGIVKPLTIEQIAPVVQQLATTN</sequence>
<evidence type="ECO:0000256" key="2">
    <source>
        <dbReference type="ARBA" id="ARBA00001941"/>
    </source>
</evidence>
<dbReference type="Gene3D" id="1.20.1090.10">
    <property type="entry name" value="Dehydroquinate synthase-like - alpha domain"/>
    <property type="match status" value="1"/>
</dbReference>
<protein>
    <recommendedName>
        <fullName evidence="10">3-dehydroquinate synthase</fullName>
        <ecNumber evidence="10">4.2.3.4</ecNumber>
    </recommendedName>
</protein>
<evidence type="ECO:0000259" key="11">
    <source>
        <dbReference type="Pfam" id="PF01761"/>
    </source>
</evidence>
<proteinExistence type="predicted"/>
<dbReference type="Pfam" id="PF01761">
    <property type="entry name" value="DHQ_synthase"/>
    <property type="match status" value="1"/>
</dbReference>
<dbReference type="GO" id="GO:0009423">
    <property type="term" value="P:chorismate biosynthetic process"/>
    <property type="evidence" value="ECO:0007669"/>
    <property type="project" value="UniProtKB-UniRule"/>
</dbReference>
<evidence type="ECO:0000256" key="5">
    <source>
        <dbReference type="ARBA" id="ARBA00022741"/>
    </source>
</evidence>
<dbReference type="GO" id="GO:0000166">
    <property type="term" value="F:nucleotide binding"/>
    <property type="evidence" value="ECO:0007669"/>
    <property type="project" value="UniProtKB-KW"/>
</dbReference>
<dbReference type="EMBL" id="CP042435">
    <property type="protein sequence ID" value="QEC67053.1"/>
    <property type="molecule type" value="Genomic_DNA"/>
</dbReference>
<dbReference type="GO" id="GO:0009073">
    <property type="term" value="P:aromatic amino acid family biosynthetic process"/>
    <property type="evidence" value="ECO:0007669"/>
    <property type="project" value="InterPro"/>
</dbReference>
<gene>
    <name evidence="13" type="primary">aroB</name>
    <name evidence="13" type="ORF">FRZ67_07030</name>
</gene>
<dbReference type="GO" id="GO:0046872">
    <property type="term" value="F:metal ion binding"/>
    <property type="evidence" value="ECO:0007669"/>
    <property type="project" value="UniProtKB-KW"/>
</dbReference>
<keyword evidence="9" id="KW-0170">Cobalt</keyword>
<dbReference type="Pfam" id="PF24621">
    <property type="entry name" value="DHQS_C"/>
    <property type="match status" value="1"/>
</dbReference>
<dbReference type="OrthoDB" id="9806583at2"/>
<dbReference type="AlphaFoldDB" id="A0A5B8V825"/>
<dbReference type="NCBIfam" id="TIGR01357">
    <property type="entry name" value="aroB"/>
    <property type="match status" value="1"/>
</dbReference>
<keyword evidence="5" id="KW-0547">Nucleotide-binding</keyword>
<dbReference type="CDD" id="cd08195">
    <property type="entry name" value="DHQS"/>
    <property type="match status" value="1"/>
</dbReference>
<evidence type="ECO:0000256" key="8">
    <source>
        <dbReference type="ARBA" id="ARBA00023239"/>
    </source>
</evidence>
<dbReference type="InterPro" id="IPR030960">
    <property type="entry name" value="DHQS/DOIS_N"/>
</dbReference>